<organism evidence="1">
    <name type="scientific">Hordeum vulgare subsp. vulgare</name>
    <name type="common">Domesticated barley</name>
    <dbReference type="NCBI Taxonomy" id="112509"/>
    <lineage>
        <taxon>Eukaryota</taxon>
        <taxon>Viridiplantae</taxon>
        <taxon>Streptophyta</taxon>
        <taxon>Embryophyta</taxon>
        <taxon>Tracheophyta</taxon>
        <taxon>Spermatophyta</taxon>
        <taxon>Magnoliopsida</taxon>
        <taxon>Liliopsida</taxon>
        <taxon>Poales</taxon>
        <taxon>Poaceae</taxon>
        <taxon>BOP clade</taxon>
        <taxon>Pooideae</taxon>
        <taxon>Triticodae</taxon>
        <taxon>Triticeae</taxon>
        <taxon>Hordeinae</taxon>
        <taxon>Hordeum</taxon>
    </lineage>
</organism>
<dbReference type="AlphaFoldDB" id="F2D1D3"/>
<name>F2D1D3_HORVV</name>
<proteinExistence type="evidence at transcript level"/>
<protein>
    <submittedName>
        <fullName evidence="1">Predicted protein</fullName>
    </submittedName>
</protein>
<sequence>MIAAGLWTAKDNTMMYGDATRDDMLRPLCIPRLGLAGSSIGSCRT</sequence>
<evidence type="ECO:0000313" key="1">
    <source>
        <dbReference type="EMBL" id="BAJ88904.1"/>
    </source>
</evidence>
<accession>F2D1D3</accession>
<reference evidence="1" key="1">
    <citation type="journal article" date="2011" name="Plant Physiol.">
        <title>Comprehensive sequence analysis of 24,783 barley full-length cDNAs derived from 12 clone libraries.</title>
        <authorList>
            <person name="Matsumoto T."/>
            <person name="Tanaka T."/>
            <person name="Sakai H."/>
            <person name="Amano N."/>
            <person name="Kanamori H."/>
            <person name="Kurita K."/>
            <person name="Kikuta A."/>
            <person name="Kamiya K."/>
            <person name="Yamamoto M."/>
            <person name="Ikawa H."/>
            <person name="Fujii N."/>
            <person name="Hori K."/>
            <person name="Itoh T."/>
            <person name="Sato K."/>
        </authorList>
    </citation>
    <scope>NUCLEOTIDE SEQUENCE</scope>
    <source>
        <tissue evidence="1">Shoot</tissue>
    </source>
</reference>
<dbReference type="EMBL" id="AK357690">
    <property type="protein sequence ID" value="BAJ88904.1"/>
    <property type="molecule type" value="mRNA"/>
</dbReference>